<keyword evidence="2" id="KW-0472">Membrane</keyword>
<proteinExistence type="predicted"/>
<organism evidence="3 4">
    <name type="scientific">Musa balbisiana</name>
    <name type="common">Banana</name>
    <dbReference type="NCBI Taxonomy" id="52838"/>
    <lineage>
        <taxon>Eukaryota</taxon>
        <taxon>Viridiplantae</taxon>
        <taxon>Streptophyta</taxon>
        <taxon>Embryophyta</taxon>
        <taxon>Tracheophyta</taxon>
        <taxon>Spermatophyta</taxon>
        <taxon>Magnoliopsida</taxon>
        <taxon>Liliopsida</taxon>
        <taxon>Zingiberales</taxon>
        <taxon>Musaceae</taxon>
        <taxon>Musa</taxon>
    </lineage>
</organism>
<evidence type="ECO:0000256" key="2">
    <source>
        <dbReference type="SAM" id="Phobius"/>
    </source>
</evidence>
<comment type="caution">
    <text evidence="3">The sequence shown here is derived from an EMBL/GenBank/DDBJ whole genome shotgun (WGS) entry which is preliminary data.</text>
</comment>
<feature type="transmembrane region" description="Helical" evidence="2">
    <location>
        <begin position="251"/>
        <end position="273"/>
    </location>
</feature>
<evidence type="ECO:0000313" key="3">
    <source>
        <dbReference type="EMBL" id="THU71646.1"/>
    </source>
</evidence>
<name>A0A4S8K9D9_MUSBA</name>
<feature type="compositionally biased region" description="Low complexity" evidence="1">
    <location>
        <begin position="8"/>
        <end position="28"/>
    </location>
</feature>
<dbReference type="EMBL" id="PYDT01000001">
    <property type="protein sequence ID" value="THU71646.1"/>
    <property type="molecule type" value="Genomic_DNA"/>
</dbReference>
<keyword evidence="2" id="KW-1133">Transmembrane helix</keyword>
<keyword evidence="2" id="KW-0812">Transmembrane</keyword>
<dbReference type="AlphaFoldDB" id="A0A4S8K9D9"/>
<sequence>MRVRASKASPLSSIPNSNPALSLSLSPPSSFPHPIDSSGRCEGLDLLVLAAVEVFGDGALDSGRIRSNEVGKEDGRTERVDKREEELCGAVEAGLRRTRKRRPLTMPSRFKDSVLQPWKRRTLGRLSGADRSGSDTVEAAQCMEITCQSAQQHKQPHHGVILWWISSWSLKHIPDGLWHLPVLAHLPLPSSPPPVHLLLLCSCQFIGLDDCEPPMRLKAFPSMLPSMLRDDKKDLDEDTVAAQLELSNLRFMPLLLLPHIALWSFSWNIWLLCCCWRK</sequence>
<gene>
    <name evidence="3" type="ORF">C4D60_Mb04t03640</name>
</gene>
<protein>
    <submittedName>
        <fullName evidence="3">Uncharacterized protein</fullName>
    </submittedName>
</protein>
<evidence type="ECO:0000256" key="1">
    <source>
        <dbReference type="SAM" id="MobiDB-lite"/>
    </source>
</evidence>
<dbReference type="Proteomes" id="UP000317650">
    <property type="component" value="Chromosome 4"/>
</dbReference>
<keyword evidence="4" id="KW-1185">Reference proteome</keyword>
<evidence type="ECO:0000313" key="4">
    <source>
        <dbReference type="Proteomes" id="UP000317650"/>
    </source>
</evidence>
<dbReference type="PROSITE" id="PS00221">
    <property type="entry name" value="MIP"/>
    <property type="match status" value="1"/>
</dbReference>
<accession>A0A4S8K9D9</accession>
<dbReference type="InterPro" id="IPR022357">
    <property type="entry name" value="MIP_CS"/>
</dbReference>
<feature type="region of interest" description="Disordered" evidence="1">
    <location>
        <begin position="1"/>
        <end position="36"/>
    </location>
</feature>
<reference evidence="3 4" key="1">
    <citation type="journal article" date="2019" name="Nat. Plants">
        <title>Genome sequencing of Musa balbisiana reveals subgenome evolution and function divergence in polyploid bananas.</title>
        <authorList>
            <person name="Yao X."/>
        </authorList>
    </citation>
    <scope>NUCLEOTIDE SEQUENCE [LARGE SCALE GENOMIC DNA]</scope>
    <source>
        <strain evidence="4">cv. DH-PKW</strain>
        <tissue evidence="3">Leaves</tissue>
    </source>
</reference>